<dbReference type="GO" id="GO:0047804">
    <property type="term" value="F:cysteine-S-conjugate beta-lyase activity"/>
    <property type="evidence" value="ECO:0007669"/>
    <property type="project" value="UniProtKB-EC"/>
</dbReference>
<dbReference type="Proteomes" id="UP000319722">
    <property type="component" value="Unassembled WGS sequence"/>
</dbReference>
<evidence type="ECO:0000256" key="8">
    <source>
        <dbReference type="PIRSR" id="PIRSR001434-2"/>
    </source>
</evidence>
<name>A0A561CHX9_9BURK</name>
<dbReference type="InterPro" id="IPR015422">
    <property type="entry name" value="PyrdxlP-dep_Trfase_small"/>
</dbReference>
<dbReference type="InterPro" id="IPR000277">
    <property type="entry name" value="Cys/Met-Metab_PyrdxlP-dep_enz"/>
</dbReference>
<sequence>MLNSQTPALDASAAGAFASLAPPVWRASTVVFDSLDDFVHRRNRLPDGFSYGTTGTPTQRALELRIAELDGAAHCVVFPSGQAAICSVLLALLKKGDHLLMTDAAYGLAKSFAVERLQALGVEVEFYPPRIGSDIERLIRPNTRLIWLESPGTVTMEVEDIPAITAVARPRGVLTAIDNTWASPLGFAALAHGVDLCVHACTKYMGGHSDVLMGSIAIQDENLYRSLRGLQSQMGLAVSPEDCFLVARGLDTMQVRMERQAGSAQLIAGRLAEHPLVRRMLFPALPGTPDHALWARDFKQAGCVMSLQLVDAPYDAYRAMFRELRHFSIGASWGGVRSIAAFYPAQELAGRKFCDVHGPVIRLSIGLQDPQALLDELLGALNAFQKSSTL</sequence>
<dbReference type="SUPFAM" id="SSF53383">
    <property type="entry name" value="PLP-dependent transferases"/>
    <property type="match status" value="1"/>
</dbReference>
<dbReference type="InterPro" id="IPR015421">
    <property type="entry name" value="PyrdxlP-dep_Trfase_major"/>
</dbReference>
<reference evidence="10 11" key="1">
    <citation type="submission" date="2019-06" db="EMBL/GenBank/DDBJ databases">
        <title>Sorghum-associated microbial communities from plants grown in Nebraska, USA.</title>
        <authorList>
            <person name="Schachtman D."/>
        </authorList>
    </citation>
    <scope>NUCLEOTIDE SEQUENCE [LARGE SCALE GENOMIC DNA]</scope>
    <source>
        <strain evidence="10 11">T529</strain>
    </source>
</reference>
<keyword evidence="3 8" id="KW-0663">Pyridoxal phosphate</keyword>
<dbReference type="AlphaFoldDB" id="A0A561CHX9"/>
<comment type="pathway">
    <text evidence="5">Amino-acid biosynthesis; L-methionine biosynthesis via de novo pathway; L-homocysteine from L-cystathionine: step 1/1.</text>
</comment>
<dbReference type="Gene3D" id="3.40.640.10">
    <property type="entry name" value="Type I PLP-dependent aspartate aminotransferase-like (Major domain)"/>
    <property type="match status" value="1"/>
</dbReference>
<comment type="caution">
    <text evidence="10">The sequence shown here is derived from an EMBL/GenBank/DDBJ whole genome shotgun (WGS) entry which is preliminary data.</text>
</comment>
<evidence type="ECO:0000256" key="3">
    <source>
        <dbReference type="ARBA" id="ARBA00022898"/>
    </source>
</evidence>
<dbReference type="GO" id="GO:0030170">
    <property type="term" value="F:pyridoxal phosphate binding"/>
    <property type="evidence" value="ECO:0007669"/>
    <property type="project" value="InterPro"/>
</dbReference>
<proteinExistence type="inferred from homology"/>
<dbReference type="RefSeq" id="WP_145739314.1">
    <property type="nucleotide sequence ID" value="NZ_VIVL01000001.1"/>
</dbReference>
<dbReference type="FunFam" id="3.40.640.10:FF:000046">
    <property type="entry name" value="Cystathionine gamma-lyase"/>
    <property type="match status" value="1"/>
</dbReference>
<dbReference type="InterPro" id="IPR015424">
    <property type="entry name" value="PyrdxlP-dep_Trfase"/>
</dbReference>
<dbReference type="PIRSF" id="PIRSF001434">
    <property type="entry name" value="CGS"/>
    <property type="match status" value="1"/>
</dbReference>
<gene>
    <name evidence="10" type="ORF">FB547_101468</name>
</gene>
<evidence type="ECO:0000256" key="2">
    <source>
        <dbReference type="ARBA" id="ARBA00009077"/>
    </source>
</evidence>
<evidence type="ECO:0000256" key="4">
    <source>
        <dbReference type="ARBA" id="ARBA00023239"/>
    </source>
</evidence>
<comment type="catalytic activity">
    <reaction evidence="7">
        <text>an S-substituted L-cysteine + H2O = a thiol + pyruvate + NH4(+)</text>
        <dbReference type="Rhea" id="RHEA:18121"/>
        <dbReference type="ChEBI" id="CHEBI:15361"/>
        <dbReference type="ChEBI" id="CHEBI:15377"/>
        <dbReference type="ChEBI" id="CHEBI:28938"/>
        <dbReference type="ChEBI" id="CHEBI:29256"/>
        <dbReference type="ChEBI" id="CHEBI:58717"/>
        <dbReference type="EC" id="4.4.1.13"/>
    </reaction>
</comment>
<organism evidence="10 11">
    <name type="scientific">Variovorax beijingensis</name>
    <dbReference type="NCBI Taxonomy" id="2496117"/>
    <lineage>
        <taxon>Bacteria</taxon>
        <taxon>Pseudomonadati</taxon>
        <taxon>Pseudomonadota</taxon>
        <taxon>Betaproteobacteria</taxon>
        <taxon>Burkholderiales</taxon>
        <taxon>Comamonadaceae</taxon>
        <taxon>Variovorax</taxon>
    </lineage>
</organism>
<dbReference type="GO" id="GO:0019346">
    <property type="term" value="P:transsulfuration"/>
    <property type="evidence" value="ECO:0007669"/>
    <property type="project" value="InterPro"/>
</dbReference>
<dbReference type="PROSITE" id="PS00868">
    <property type="entry name" value="CYS_MET_METAB_PP"/>
    <property type="match status" value="1"/>
</dbReference>
<dbReference type="Gene3D" id="3.90.1150.10">
    <property type="entry name" value="Aspartate Aminotransferase, domain 1"/>
    <property type="match status" value="1"/>
</dbReference>
<comment type="catalytic activity">
    <reaction evidence="6">
        <text>L,L-cystathionine + H2O = L-homocysteine + pyruvate + NH4(+)</text>
        <dbReference type="Rhea" id="RHEA:13965"/>
        <dbReference type="ChEBI" id="CHEBI:15361"/>
        <dbReference type="ChEBI" id="CHEBI:15377"/>
        <dbReference type="ChEBI" id="CHEBI:28938"/>
        <dbReference type="ChEBI" id="CHEBI:58161"/>
        <dbReference type="ChEBI" id="CHEBI:58199"/>
    </reaction>
</comment>
<evidence type="ECO:0000256" key="1">
    <source>
        <dbReference type="ARBA" id="ARBA00001933"/>
    </source>
</evidence>
<dbReference type="PANTHER" id="PTHR43500:SF1">
    <property type="entry name" value="CYSTATHIONINE BETA-LYASE-RELATED"/>
    <property type="match status" value="1"/>
</dbReference>
<evidence type="ECO:0000256" key="9">
    <source>
        <dbReference type="RuleBase" id="RU362118"/>
    </source>
</evidence>
<protein>
    <submittedName>
        <fullName evidence="10">Cystathionine beta-lyase</fullName>
    </submittedName>
</protein>
<dbReference type="EMBL" id="VIVL01000001">
    <property type="protein sequence ID" value="TWD90801.1"/>
    <property type="molecule type" value="Genomic_DNA"/>
</dbReference>
<comment type="cofactor">
    <cofactor evidence="1 9">
        <name>pyridoxal 5'-phosphate</name>
        <dbReference type="ChEBI" id="CHEBI:597326"/>
    </cofactor>
</comment>
<accession>A0A561CHX9</accession>
<evidence type="ECO:0000256" key="5">
    <source>
        <dbReference type="ARBA" id="ARBA00046315"/>
    </source>
</evidence>
<dbReference type="GO" id="GO:0019450">
    <property type="term" value="P:L-cysteine catabolic process to pyruvate"/>
    <property type="evidence" value="ECO:0007669"/>
    <property type="project" value="TreeGrafter"/>
</dbReference>
<dbReference type="InterPro" id="IPR006233">
    <property type="entry name" value="Cys_b_lyase_bac"/>
</dbReference>
<feature type="modified residue" description="N6-(pyridoxal phosphate)lysine" evidence="8">
    <location>
        <position position="203"/>
    </location>
</feature>
<evidence type="ECO:0000313" key="11">
    <source>
        <dbReference type="Proteomes" id="UP000319722"/>
    </source>
</evidence>
<dbReference type="Pfam" id="PF01053">
    <property type="entry name" value="Cys_Met_Meta_PP"/>
    <property type="match status" value="1"/>
</dbReference>
<comment type="similarity">
    <text evidence="2 9">Belongs to the trans-sulfuration enzymes family.</text>
</comment>
<evidence type="ECO:0000256" key="6">
    <source>
        <dbReference type="ARBA" id="ARBA00047517"/>
    </source>
</evidence>
<dbReference type="InterPro" id="IPR054542">
    <property type="entry name" value="Cys_met_metab_PP"/>
</dbReference>
<keyword evidence="4 10" id="KW-0456">Lyase</keyword>
<dbReference type="PANTHER" id="PTHR43500">
    <property type="entry name" value="CYSTATHIONINE BETA-LYASE-RELATED"/>
    <property type="match status" value="1"/>
</dbReference>
<evidence type="ECO:0000313" key="10">
    <source>
        <dbReference type="EMBL" id="TWD90801.1"/>
    </source>
</evidence>
<evidence type="ECO:0000256" key="7">
    <source>
        <dbReference type="ARBA" id="ARBA00047625"/>
    </source>
</evidence>
<dbReference type="OrthoDB" id="9805807at2"/>